<reference evidence="8 9" key="1">
    <citation type="submission" date="2020-11" db="EMBL/GenBank/DDBJ databases">
        <title>Pseudonocardia abyssalis sp. nov. and Pseudonocardia oceani sp. nov., description and phylogenomic analysis of two novel actinomycetes isolated from the deep Southern Ocean.</title>
        <authorList>
            <person name="Parra J."/>
        </authorList>
    </citation>
    <scope>NUCLEOTIDE SEQUENCE [LARGE SCALE GENOMIC DNA]</scope>
    <source>
        <strain evidence="9">KRD185</strain>
    </source>
</reference>
<evidence type="ECO:0000259" key="7">
    <source>
        <dbReference type="Pfam" id="PF04932"/>
    </source>
</evidence>
<organism evidence="8 9">
    <name type="scientific">Pseudonocardia oceani</name>
    <dbReference type="NCBI Taxonomy" id="2792013"/>
    <lineage>
        <taxon>Bacteria</taxon>
        <taxon>Bacillati</taxon>
        <taxon>Actinomycetota</taxon>
        <taxon>Actinomycetes</taxon>
        <taxon>Pseudonocardiales</taxon>
        <taxon>Pseudonocardiaceae</taxon>
        <taxon>Pseudonocardia</taxon>
    </lineage>
</organism>
<comment type="subcellular location">
    <subcellularLocation>
        <location evidence="1">Membrane</location>
        <topology evidence="1">Multi-pass membrane protein</topology>
    </subcellularLocation>
</comment>
<keyword evidence="3 6" id="KW-1133">Transmembrane helix</keyword>
<feature type="transmembrane region" description="Helical" evidence="6">
    <location>
        <begin position="334"/>
        <end position="357"/>
    </location>
</feature>
<dbReference type="InterPro" id="IPR051533">
    <property type="entry name" value="WaaL-like"/>
</dbReference>
<dbReference type="InterPro" id="IPR007016">
    <property type="entry name" value="O-antigen_ligase-rel_domated"/>
</dbReference>
<feature type="domain" description="O-antigen ligase-related" evidence="7">
    <location>
        <begin position="205"/>
        <end position="346"/>
    </location>
</feature>
<sequence length="435" mass="45115">MHPRGEPPAVRRPRHRAVTVVVALLPLSYVPHEIVRTDIRFTFLTAALVVALGIRYRVTAGPLRGVEVLAVALATWAVSRLLLIAPLDGAPVDLAAAQRVIVAVGCGLVVLRIAARPELRPAVVRGLGAALAVMLAAEAYQLAVGLPALLSLGYEAPDFNYNTAEGSYRPFGTLESPVVFGIHLAMVGLAVVLAARGRAAVVAGVAGSAGLVLTQTRSAWLAVLVALAVALLLQPRAVRGTKLLVLVPVTWALSLVGLLRPDLIAAVTGRLGTITDTSDTSSSVRLDLWQGTVAAAARRPVEGYGPAEFGLAMRPFVGSLAEFGHPHDTYLQIVYLYGTVGLVLFVALLGAMLVLGAGDPGATADARRYRIAGVAAIVAYAVGSLFESTWVSFNIIVTLFLMAGLAVPVPTAAPRDPGPHRSAPGTGSAGARPPA</sequence>
<feature type="transmembrane region" description="Helical" evidence="6">
    <location>
        <begin position="392"/>
        <end position="413"/>
    </location>
</feature>
<dbReference type="Proteomes" id="UP000694300">
    <property type="component" value="Unassembled WGS sequence"/>
</dbReference>
<gene>
    <name evidence="8" type="ORF">I4I82_08450</name>
</gene>
<keyword evidence="8" id="KW-0436">Ligase</keyword>
<accession>A0ABS6U6C4</accession>
<evidence type="ECO:0000256" key="6">
    <source>
        <dbReference type="SAM" id="Phobius"/>
    </source>
</evidence>
<evidence type="ECO:0000313" key="9">
    <source>
        <dbReference type="Proteomes" id="UP000694300"/>
    </source>
</evidence>
<evidence type="ECO:0000256" key="5">
    <source>
        <dbReference type="SAM" id="MobiDB-lite"/>
    </source>
</evidence>
<dbReference type="RefSeq" id="WP_218590161.1">
    <property type="nucleotide sequence ID" value="NZ_JADQDE010000025.1"/>
</dbReference>
<dbReference type="PANTHER" id="PTHR37422">
    <property type="entry name" value="TEICHURONIC ACID BIOSYNTHESIS PROTEIN TUAE"/>
    <property type="match status" value="1"/>
</dbReference>
<protein>
    <submittedName>
        <fullName evidence="8">O-antigen ligase family protein</fullName>
    </submittedName>
</protein>
<feature type="transmembrane region" description="Helical" evidence="6">
    <location>
        <begin position="39"/>
        <end position="56"/>
    </location>
</feature>
<keyword evidence="2 6" id="KW-0812">Transmembrane</keyword>
<keyword evidence="9" id="KW-1185">Reference proteome</keyword>
<dbReference type="Pfam" id="PF04932">
    <property type="entry name" value="Wzy_C"/>
    <property type="match status" value="1"/>
</dbReference>
<evidence type="ECO:0000313" key="8">
    <source>
        <dbReference type="EMBL" id="MBW0127714.1"/>
    </source>
</evidence>
<feature type="transmembrane region" description="Helical" evidence="6">
    <location>
        <begin position="178"/>
        <end position="197"/>
    </location>
</feature>
<proteinExistence type="predicted"/>
<dbReference type="GO" id="GO:0016874">
    <property type="term" value="F:ligase activity"/>
    <property type="evidence" value="ECO:0007669"/>
    <property type="project" value="UniProtKB-KW"/>
</dbReference>
<name>A0ABS6U6C4_9PSEU</name>
<dbReference type="EMBL" id="JADQDF010000001">
    <property type="protein sequence ID" value="MBW0127714.1"/>
    <property type="molecule type" value="Genomic_DNA"/>
</dbReference>
<comment type="caution">
    <text evidence="8">The sequence shown here is derived from an EMBL/GenBank/DDBJ whole genome shotgun (WGS) entry which is preliminary data.</text>
</comment>
<evidence type="ECO:0000256" key="2">
    <source>
        <dbReference type="ARBA" id="ARBA00022692"/>
    </source>
</evidence>
<feature type="transmembrane region" description="Helical" evidence="6">
    <location>
        <begin position="127"/>
        <end position="150"/>
    </location>
</feature>
<dbReference type="PANTHER" id="PTHR37422:SF13">
    <property type="entry name" value="LIPOPOLYSACCHARIDE BIOSYNTHESIS PROTEIN PA4999-RELATED"/>
    <property type="match status" value="1"/>
</dbReference>
<keyword evidence="4 6" id="KW-0472">Membrane</keyword>
<evidence type="ECO:0000256" key="3">
    <source>
        <dbReference type="ARBA" id="ARBA00022989"/>
    </source>
</evidence>
<feature type="transmembrane region" description="Helical" evidence="6">
    <location>
        <begin position="97"/>
        <end position="115"/>
    </location>
</feature>
<evidence type="ECO:0000256" key="4">
    <source>
        <dbReference type="ARBA" id="ARBA00023136"/>
    </source>
</evidence>
<feature type="transmembrane region" description="Helical" evidence="6">
    <location>
        <begin position="369"/>
        <end position="386"/>
    </location>
</feature>
<evidence type="ECO:0000256" key="1">
    <source>
        <dbReference type="ARBA" id="ARBA00004141"/>
    </source>
</evidence>
<feature type="region of interest" description="Disordered" evidence="5">
    <location>
        <begin position="413"/>
        <end position="435"/>
    </location>
</feature>
<feature type="transmembrane region" description="Helical" evidence="6">
    <location>
        <begin position="68"/>
        <end position="85"/>
    </location>
</feature>